<gene>
    <name evidence="1" type="ORF">Ahy_B01g053571</name>
</gene>
<organism evidence="1 2">
    <name type="scientific">Arachis hypogaea</name>
    <name type="common">Peanut</name>
    <dbReference type="NCBI Taxonomy" id="3818"/>
    <lineage>
        <taxon>Eukaryota</taxon>
        <taxon>Viridiplantae</taxon>
        <taxon>Streptophyta</taxon>
        <taxon>Embryophyta</taxon>
        <taxon>Tracheophyta</taxon>
        <taxon>Spermatophyta</taxon>
        <taxon>Magnoliopsida</taxon>
        <taxon>eudicotyledons</taxon>
        <taxon>Gunneridae</taxon>
        <taxon>Pentapetalae</taxon>
        <taxon>rosids</taxon>
        <taxon>fabids</taxon>
        <taxon>Fabales</taxon>
        <taxon>Fabaceae</taxon>
        <taxon>Papilionoideae</taxon>
        <taxon>50 kb inversion clade</taxon>
        <taxon>dalbergioids sensu lato</taxon>
        <taxon>Dalbergieae</taxon>
        <taxon>Pterocarpus clade</taxon>
        <taxon>Arachis</taxon>
    </lineage>
</organism>
<proteinExistence type="predicted"/>
<keyword evidence="2" id="KW-1185">Reference proteome</keyword>
<evidence type="ECO:0000313" key="2">
    <source>
        <dbReference type="Proteomes" id="UP000289738"/>
    </source>
</evidence>
<comment type="caution">
    <text evidence="1">The sequence shown here is derived from an EMBL/GenBank/DDBJ whole genome shotgun (WGS) entry which is preliminary data.</text>
</comment>
<evidence type="ECO:0000313" key="1">
    <source>
        <dbReference type="EMBL" id="RYR29222.1"/>
    </source>
</evidence>
<accession>A0A445AS18</accession>
<dbReference type="Proteomes" id="UP000289738">
    <property type="component" value="Chromosome B01"/>
</dbReference>
<dbReference type="AlphaFoldDB" id="A0A445AS18"/>
<sequence>MEMDYLRVKALQGWSRRSTIYRKMKQNTTIMQRPMSTMGMRLNWKIIWMASEESESIGSIDFLNLSEEEVLRFNFTDVNIAFEFYQQYAKHHTFSVRRSRSEKRGKVRIRQEFVCHRQGY</sequence>
<dbReference type="EMBL" id="SDMP01000011">
    <property type="protein sequence ID" value="RYR29222.1"/>
    <property type="molecule type" value="Genomic_DNA"/>
</dbReference>
<protein>
    <recommendedName>
        <fullName evidence="3">FAR1 domain-containing protein</fullName>
    </recommendedName>
</protein>
<reference evidence="1 2" key="1">
    <citation type="submission" date="2019-01" db="EMBL/GenBank/DDBJ databases">
        <title>Sequencing of cultivated peanut Arachis hypogaea provides insights into genome evolution and oil improvement.</title>
        <authorList>
            <person name="Chen X."/>
        </authorList>
    </citation>
    <scope>NUCLEOTIDE SEQUENCE [LARGE SCALE GENOMIC DNA]</scope>
    <source>
        <strain evidence="2">cv. Fuhuasheng</strain>
        <tissue evidence="1">Leaves</tissue>
    </source>
</reference>
<name>A0A445AS18_ARAHY</name>
<evidence type="ECO:0008006" key="3">
    <source>
        <dbReference type="Google" id="ProtNLM"/>
    </source>
</evidence>